<name>A0A835HHV8_9MAGN</name>
<dbReference type="Proteomes" id="UP000631114">
    <property type="component" value="Unassembled WGS sequence"/>
</dbReference>
<gene>
    <name evidence="1" type="ORF">IFM89_029889</name>
</gene>
<proteinExistence type="predicted"/>
<comment type="caution">
    <text evidence="1">The sequence shown here is derived from an EMBL/GenBank/DDBJ whole genome shotgun (WGS) entry which is preliminary data.</text>
</comment>
<sequence>MFCLSILNSSFASPLQFGPVEGALFPDYESDLRSGPMVPDDIPANFRARNLRASANFRAGNLRASTNFIPVKSFHVGELISVTRGLRLLVVRRAKRDNPRAVVDVVVPKHRLRVVVDVKDHQCNNIIHHSSKEVVMVQGNKVEEVGDLLNLNRGGEEDTVVALREDLSKEAEEDMLVALKAVPLFNLNKGAEKDTLAVLKDMVGTAHKVEWQHHLNLELFLLDIKSKILGTILSPQDTETWDGIDSSQWLAFRCVTGLIVDGYMEHEVTS</sequence>
<organism evidence="1 2">
    <name type="scientific">Coptis chinensis</name>
    <dbReference type="NCBI Taxonomy" id="261450"/>
    <lineage>
        <taxon>Eukaryota</taxon>
        <taxon>Viridiplantae</taxon>
        <taxon>Streptophyta</taxon>
        <taxon>Embryophyta</taxon>
        <taxon>Tracheophyta</taxon>
        <taxon>Spermatophyta</taxon>
        <taxon>Magnoliopsida</taxon>
        <taxon>Ranunculales</taxon>
        <taxon>Ranunculaceae</taxon>
        <taxon>Coptidoideae</taxon>
        <taxon>Coptis</taxon>
    </lineage>
</organism>
<dbReference type="AlphaFoldDB" id="A0A835HHV8"/>
<evidence type="ECO:0000313" key="1">
    <source>
        <dbReference type="EMBL" id="KAF9598639.1"/>
    </source>
</evidence>
<keyword evidence="2" id="KW-1185">Reference proteome</keyword>
<reference evidence="1 2" key="1">
    <citation type="submission" date="2020-10" db="EMBL/GenBank/DDBJ databases">
        <title>The Coptis chinensis genome and diversification of protoberbering-type alkaloids.</title>
        <authorList>
            <person name="Wang B."/>
            <person name="Shu S."/>
            <person name="Song C."/>
            <person name="Liu Y."/>
        </authorList>
    </citation>
    <scope>NUCLEOTIDE SEQUENCE [LARGE SCALE GENOMIC DNA]</scope>
    <source>
        <strain evidence="1">HL-2020</strain>
        <tissue evidence="1">Leaf</tissue>
    </source>
</reference>
<protein>
    <submittedName>
        <fullName evidence="1">Uncharacterized protein</fullName>
    </submittedName>
</protein>
<accession>A0A835HHV8</accession>
<dbReference type="OrthoDB" id="187139at2759"/>
<dbReference type="EMBL" id="JADFTS010000007">
    <property type="protein sequence ID" value="KAF9598639.1"/>
    <property type="molecule type" value="Genomic_DNA"/>
</dbReference>
<evidence type="ECO:0000313" key="2">
    <source>
        <dbReference type="Proteomes" id="UP000631114"/>
    </source>
</evidence>